<dbReference type="GO" id="GO:0003723">
    <property type="term" value="F:RNA binding"/>
    <property type="evidence" value="ECO:0007669"/>
    <property type="project" value="UniProtKB-UniRule"/>
</dbReference>
<comment type="function">
    <text evidence="3">Required for rescue of stalled ribosomes mediated by trans-translation. Binds to transfer-messenger RNA (tmRNA), required for stable association of tmRNA with ribosomes. tmRNA and SmpB together mimic tRNA shape, replacing the anticodon stem-loop with SmpB. tmRNA is encoded by the ssrA gene; the 2 termini fold to resemble tRNA(Ala) and it encodes a 'tag peptide', a short internal open reading frame. During trans-translation Ala-aminoacylated tmRNA acts like a tRNA, entering the A-site of stalled ribosomes, displacing the stalled mRNA. The ribosome then switches to translate the ORF on the tmRNA; the nascent peptide is terminated with the 'tag peptide' encoded by the tmRNA and targeted for degradation. The ribosome is freed to recommence translation, which seems to be the essential function of trans-translation.</text>
</comment>
<keyword evidence="5" id="KW-1185">Reference proteome</keyword>
<protein>
    <recommendedName>
        <fullName evidence="3">SsrA-binding protein</fullName>
    </recommendedName>
    <alternativeName>
        <fullName evidence="3">Small protein B</fullName>
    </alternativeName>
</protein>
<organism evidence="4 5">
    <name type="scientific">Catenisphaera adipataccumulans</name>
    <dbReference type="NCBI Taxonomy" id="700500"/>
    <lineage>
        <taxon>Bacteria</taxon>
        <taxon>Bacillati</taxon>
        <taxon>Bacillota</taxon>
        <taxon>Erysipelotrichia</taxon>
        <taxon>Erysipelotrichales</taxon>
        <taxon>Erysipelotrichaceae</taxon>
        <taxon>Catenisphaera</taxon>
    </lineage>
</organism>
<evidence type="ECO:0000313" key="4">
    <source>
        <dbReference type="EMBL" id="MBB5183803.1"/>
    </source>
</evidence>
<evidence type="ECO:0000256" key="2">
    <source>
        <dbReference type="ARBA" id="ARBA00022884"/>
    </source>
</evidence>
<dbReference type="NCBIfam" id="TIGR00086">
    <property type="entry name" value="smpB"/>
    <property type="match status" value="1"/>
</dbReference>
<name>A0A7W8FW30_9FIRM</name>
<evidence type="ECO:0000313" key="5">
    <source>
        <dbReference type="Proteomes" id="UP000539953"/>
    </source>
</evidence>
<dbReference type="SUPFAM" id="SSF74982">
    <property type="entry name" value="Small protein B (SmpB)"/>
    <property type="match status" value="1"/>
</dbReference>
<keyword evidence="2 3" id="KW-0694">RNA-binding</keyword>
<evidence type="ECO:0000256" key="3">
    <source>
        <dbReference type="HAMAP-Rule" id="MF_00023"/>
    </source>
</evidence>
<dbReference type="CDD" id="cd09294">
    <property type="entry name" value="SmpB"/>
    <property type="match status" value="1"/>
</dbReference>
<comment type="caution">
    <text evidence="4">The sequence shown here is derived from an EMBL/GenBank/DDBJ whole genome shotgun (WGS) entry which is preliminary data.</text>
</comment>
<evidence type="ECO:0000256" key="1">
    <source>
        <dbReference type="ARBA" id="ARBA00022490"/>
    </source>
</evidence>
<dbReference type="RefSeq" id="WP_183329097.1">
    <property type="nucleotide sequence ID" value="NZ_JACHHK010000008.1"/>
</dbReference>
<dbReference type="Proteomes" id="UP000539953">
    <property type="component" value="Unassembled WGS sequence"/>
</dbReference>
<dbReference type="InterPro" id="IPR023620">
    <property type="entry name" value="SmpB"/>
</dbReference>
<dbReference type="AlphaFoldDB" id="A0A7W8FW30"/>
<dbReference type="PANTHER" id="PTHR30308:SF2">
    <property type="entry name" value="SSRA-BINDING PROTEIN"/>
    <property type="match status" value="1"/>
</dbReference>
<dbReference type="EMBL" id="JACHHK010000008">
    <property type="protein sequence ID" value="MBB5183803.1"/>
    <property type="molecule type" value="Genomic_DNA"/>
</dbReference>
<keyword evidence="1 3" id="KW-0963">Cytoplasm</keyword>
<dbReference type="InterPro" id="IPR020081">
    <property type="entry name" value="SsrA-bd_prot_CS"/>
</dbReference>
<accession>A0A7W8FW30</accession>
<dbReference type="NCBIfam" id="NF003843">
    <property type="entry name" value="PRK05422.1"/>
    <property type="match status" value="1"/>
</dbReference>
<dbReference type="Gene3D" id="2.40.280.10">
    <property type="match status" value="1"/>
</dbReference>
<dbReference type="GO" id="GO:0070930">
    <property type="term" value="P:trans-translation-dependent protein tagging"/>
    <property type="evidence" value="ECO:0007669"/>
    <property type="project" value="TreeGrafter"/>
</dbReference>
<gene>
    <name evidence="3" type="primary">smpB</name>
    <name evidence="4" type="ORF">HNQ47_001844</name>
</gene>
<dbReference type="GO" id="GO:0005829">
    <property type="term" value="C:cytosol"/>
    <property type="evidence" value="ECO:0007669"/>
    <property type="project" value="TreeGrafter"/>
</dbReference>
<dbReference type="Pfam" id="PF01668">
    <property type="entry name" value="SmpB"/>
    <property type="match status" value="1"/>
</dbReference>
<proteinExistence type="inferred from homology"/>
<reference evidence="4 5" key="1">
    <citation type="submission" date="2020-08" db="EMBL/GenBank/DDBJ databases">
        <title>Genomic Encyclopedia of Type Strains, Phase IV (KMG-IV): sequencing the most valuable type-strain genomes for metagenomic binning, comparative biology and taxonomic classification.</title>
        <authorList>
            <person name="Goeker M."/>
        </authorList>
    </citation>
    <scope>NUCLEOTIDE SEQUENCE [LARGE SCALE GENOMIC DNA]</scope>
    <source>
        <strain evidence="4 5">DSM 25799</strain>
    </source>
</reference>
<dbReference type="PROSITE" id="PS01317">
    <property type="entry name" value="SSRP"/>
    <property type="match status" value="1"/>
</dbReference>
<dbReference type="HAMAP" id="MF_00023">
    <property type="entry name" value="SmpB"/>
    <property type="match status" value="1"/>
</dbReference>
<dbReference type="GO" id="GO:0070929">
    <property type="term" value="P:trans-translation"/>
    <property type="evidence" value="ECO:0007669"/>
    <property type="project" value="UniProtKB-UniRule"/>
</dbReference>
<dbReference type="PANTHER" id="PTHR30308">
    <property type="entry name" value="TMRNA-BINDING COMPONENT OF TRANS-TRANSLATION TAGGING COMPLEX"/>
    <property type="match status" value="1"/>
</dbReference>
<comment type="subcellular location">
    <subcellularLocation>
        <location evidence="3">Cytoplasm</location>
    </subcellularLocation>
    <text evidence="3">The tmRNA-SmpB complex associates with stalled 70S ribosomes.</text>
</comment>
<comment type="similarity">
    <text evidence="3">Belongs to the SmpB family.</text>
</comment>
<dbReference type="InterPro" id="IPR000037">
    <property type="entry name" value="SsrA-bd_prot"/>
</dbReference>
<sequence>MTQKTIAENRKARHEYELFDRYEAGLELKGTEIKSIRRGKVQLKDSYIRFVNGEAYIIGMHISPYEFGNRFNHDETRDRRLLLHKKEIRKLEQSTRLKGYTAVPLRIYIVNGLAKLEIALARGKNLHDKREAQKEKDARREIQKALKNRY</sequence>